<name>A0A9W7FHI9_9STRA</name>
<dbReference type="EMBL" id="BRXW01000173">
    <property type="protein sequence ID" value="GMI12194.1"/>
    <property type="molecule type" value="Genomic_DNA"/>
</dbReference>
<proteinExistence type="predicted"/>
<organism evidence="2 3">
    <name type="scientific">Triparma laevis f. longispina</name>
    <dbReference type="NCBI Taxonomy" id="1714387"/>
    <lineage>
        <taxon>Eukaryota</taxon>
        <taxon>Sar</taxon>
        <taxon>Stramenopiles</taxon>
        <taxon>Ochrophyta</taxon>
        <taxon>Bolidophyceae</taxon>
        <taxon>Parmales</taxon>
        <taxon>Triparmaceae</taxon>
        <taxon>Triparma</taxon>
    </lineage>
</organism>
<sequence>MSKSRGSGYEGNEDEEEPIKTTSAATSSTLTTVSTVPAPVDDFMHTLEFKISCIPFVHEQSLTALRILNKEWNGVADVLIDEGVKSCTMMVHDGMNIICGLAYARNDERKLVTRVVFLLNITKVRQCACWAANLVVVDIPEGVERIGDCAFYLCESLTNVYFATALKNIGRNAFRSCSSFKTVDLLHTNLQEIGYAAFQVCSELKSMTIPDSFQTIGKEIFYICSKLVPSNIHTYDRTTINGTSEVVAHLCSQQLLLSTATPESTLEK</sequence>
<dbReference type="InterPro" id="IPR032675">
    <property type="entry name" value="LRR_dom_sf"/>
</dbReference>
<dbReference type="PANTHER" id="PTHR45661">
    <property type="entry name" value="SURFACE ANTIGEN"/>
    <property type="match status" value="1"/>
</dbReference>
<dbReference type="PANTHER" id="PTHR45661:SF3">
    <property type="entry name" value="IG-LIKE DOMAIN-CONTAINING PROTEIN"/>
    <property type="match status" value="1"/>
</dbReference>
<comment type="caution">
    <text evidence="2">The sequence shown here is derived from an EMBL/GenBank/DDBJ whole genome shotgun (WGS) entry which is preliminary data.</text>
</comment>
<protein>
    <submittedName>
        <fullName evidence="2">Uncharacterized protein</fullName>
    </submittedName>
</protein>
<dbReference type="Proteomes" id="UP001165122">
    <property type="component" value="Unassembled WGS sequence"/>
</dbReference>
<feature type="region of interest" description="Disordered" evidence="1">
    <location>
        <begin position="1"/>
        <end position="26"/>
    </location>
</feature>
<evidence type="ECO:0000256" key="1">
    <source>
        <dbReference type="SAM" id="MobiDB-lite"/>
    </source>
</evidence>
<dbReference type="InterPro" id="IPR053139">
    <property type="entry name" value="Surface_bspA-like"/>
</dbReference>
<evidence type="ECO:0000313" key="2">
    <source>
        <dbReference type="EMBL" id="GMI12194.1"/>
    </source>
</evidence>
<evidence type="ECO:0000313" key="3">
    <source>
        <dbReference type="Proteomes" id="UP001165122"/>
    </source>
</evidence>
<dbReference type="SUPFAM" id="SSF52058">
    <property type="entry name" value="L domain-like"/>
    <property type="match status" value="1"/>
</dbReference>
<dbReference type="OrthoDB" id="29663at2759"/>
<dbReference type="InterPro" id="IPR026906">
    <property type="entry name" value="LRR_5"/>
</dbReference>
<gene>
    <name evidence="2" type="ORF">TrLO_g9785</name>
</gene>
<reference evidence="3" key="1">
    <citation type="journal article" date="2023" name="Commun. Biol.">
        <title>Genome analysis of Parmales, the sister group of diatoms, reveals the evolutionary specialization of diatoms from phago-mixotrophs to photoautotrophs.</title>
        <authorList>
            <person name="Ban H."/>
            <person name="Sato S."/>
            <person name="Yoshikawa S."/>
            <person name="Yamada K."/>
            <person name="Nakamura Y."/>
            <person name="Ichinomiya M."/>
            <person name="Sato N."/>
            <person name="Blanc-Mathieu R."/>
            <person name="Endo H."/>
            <person name="Kuwata A."/>
            <person name="Ogata H."/>
        </authorList>
    </citation>
    <scope>NUCLEOTIDE SEQUENCE [LARGE SCALE GENOMIC DNA]</scope>
    <source>
        <strain evidence="3">NIES 3700</strain>
    </source>
</reference>
<accession>A0A9W7FHI9</accession>
<dbReference type="Gene3D" id="3.80.10.10">
    <property type="entry name" value="Ribonuclease Inhibitor"/>
    <property type="match status" value="1"/>
</dbReference>
<dbReference type="AlphaFoldDB" id="A0A9W7FHI9"/>
<keyword evidence="3" id="KW-1185">Reference proteome</keyword>
<dbReference type="Pfam" id="PF13306">
    <property type="entry name" value="LRR_5"/>
    <property type="match status" value="1"/>
</dbReference>